<evidence type="ECO:0000256" key="2">
    <source>
        <dbReference type="SAM" id="Phobius"/>
    </source>
</evidence>
<dbReference type="EnsemblPlants" id="KEH36665">
    <property type="protein sequence ID" value="KEH36665"/>
    <property type="gene ID" value="MTR_2g017905"/>
</dbReference>
<evidence type="ECO:0000313" key="4">
    <source>
        <dbReference type="EnsemblPlants" id="KEH36665"/>
    </source>
</evidence>
<protein>
    <submittedName>
        <fullName evidence="3">Transmembrane protein, putative</fullName>
    </submittedName>
</protein>
<evidence type="ECO:0000313" key="3">
    <source>
        <dbReference type="EMBL" id="KEH36665.1"/>
    </source>
</evidence>
<dbReference type="EMBL" id="CM001218">
    <property type="protein sequence ID" value="KEH36665.1"/>
    <property type="molecule type" value="Genomic_DNA"/>
</dbReference>
<dbReference type="HOGENOM" id="CLU_2375971_0_0_1"/>
<evidence type="ECO:0000256" key="1">
    <source>
        <dbReference type="SAM" id="MobiDB-lite"/>
    </source>
</evidence>
<feature type="region of interest" description="Disordered" evidence="1">
    <location>
        <begin position="74"/>
        <end position="95"/>
    </location>
</feature>
<accession>A0A072VER3</accession>
<reference evidence="3 5" key="1">
    <citation type="journal article" date="2011" name="Nature">
        <title>The Medicago genome provides insight into the evolution of rhizobial symbioses.</title>
        <authorList>
            <person name="Young N.D."/>
            <person name="Debelle F."/>
            <person name="Oldroyd G.E."/>
            <person name="Geurts R."/>
            <person name="Cannon S.B."/>
            <person name="Udvardi M.K."/>
            <person name="Benedito V.A."/>
            <person name="Mayer K.F."/>
            <person name="Gouzy J."/>
            <person name="Schoof H."/>
            <person name="Van de Peer Y."/>
            <person name="Proost S."/>
            <person name="Cook D.R."/>
            <person name="Meyers B.C."/>
            <person name="Spannagl M."/>
            <person name="Cheung F."/>
            <person name="De Mita S."/>
            <person name="Krishnakumar V."/>
            <person name="Gundlach H."/>
            <person name="Zhou S."/>
            <person name="Mudge J."/>
            <person name="Bharti A.K."/>
            <person name="Murray J.D."/>
            <person name="Naoumkina M.A."/>
            <person name="Rosen B."/>
            <person name="Silverstein K.A."/>
            <person name="Tang H."/>
            <person name="Rombauts S."/>
            <person name="Zhao P.X."/>
            <person name="Zhou P."/>
            <person name="Barbe V."/>
            <person name="Bardou P."/>
            <person name="Bechner M."/>
            <person name="Bellec A."/>
            <person name="Berger A."/>
            <person name="Berges H."/>
            <person name="Bidwell S."/>
            <person name="Bisseling T."/>
            <person name="Choisne N."/>
            <person name="Couloux A."/>
            <person name="Denny R."/>
            <person name="Deshpande S."/>
            <person name="Dai X."/>
            <person name="Doyle J.J."/>
            <person name="Dudez A.M."/>
            <person name="Farmer A.D."/>
            <person name="Fouteau S."/>
            <person name="Franken C."/>
            <person name="Gibelin C."/>
            <person name="Gish J."/>
            <person name="Goldstein S."/>
            <person name="Gonzalez A.J."/>
            <person name="Green P.J."/>
            <person name="Hallab A."/>
            <person name="Hartog M."/>
            <person name="Hua A."/>
            <person name="Humphray S.J."/>
            <person name="Jeong D.H."/>
            <person name="Jing Y."/>
            <person name="Jocker A."/>
            <person name="Kenton S.M."/>
            <person name="Kim D.J."/>
            <person name="Klee K."/>
            <person name="Lai H."/>
            <person name="Lang C."/>
            <person name="Lin S."/>
            <person name="Macmil S.L."/>
            <person name="Magdelenat G."/>
            <person name="Matthews L."/>
            <person name="McCorrison J."/>
            <person name="Monaghan E.L."/>
            <person name="Mun J.H."/>
            <person name="Najar F.Z."/>
            <person name="Nicholson C."/>
            <person name="Noirot C."/>
            <person name="O'Bleness M."/>
            <person name="Paule C.R."/>
            <person name="Poulain J."/>
            <person name="Prion F."/>
            <person name="Qin B."/>
            <person name="Qu C."/>
            <person name="Retzel E.F."/>
            <person name="Riddle C."/>
            <person name="Sallet E."/>
            <person name="Samain S."/>
            <person name="Samson N."/>
            <person name="Sanders I."/>
            <person name="Saurat O."/>
            <person name="Scarpelli C."/>
            <person name="Schiex T."/>
            <person name="Segurens B."/>
            <person name="Severin A.J."/>
            <person name="Sherrier D.J."/>
            <person name="Shi R."/>
            <person name="Sims S."/>
            <person name="Singer S.R."/>
            <person name="Sinharoy S."/>
            <person name="Sterck L."/>
            <person name="Viollet A."/>
            <person name="Wang B.B."/>
            <person name="Wang K."/>
            <person name="Wang M."/>
            <person name="Wang X."/>
            <person name="Warfsmann J."/>
            <person name="Weissenbach J."/>
            <person name="White D.D."/>
            <person name="White J.D."/>
            <person name="Wiley G.B."/>
            <person name="Wincker P."/>
            <person name="Xing Y."/>
            <person name="Yang L."/>
            <person name="Yao Z."/>
            <person name="Ying F."/>
            <person name="Zhai J."/>
            <person name="Zhou L."/>
            <person name="Zuber A."/>
            <person name="Denarie J."/>
            <person name="Dixon R.A."/>
            <person name="May G.D."/>
            <person name="Schwartz D.C."/>
            <person name="Rogers J."/>
            <person name="Quetier F."/>
            <person name="Town C.D."/>
            <person name="Roe B.A."/>
        </authorList>
    </citation>
    <scope>NUCLEOTIDE SEQUENCE [LARGE SCALE GENOMIC DNA]</scope>
    <source>
        <strain evidence="3">A17</strain>
        <strain evidence="4 5">cv. Jemalong A17</strain>
    </source>
</reference>
<reference evidence="4" key="3">
    <citation type="submission" date="2015-04" db="UniProtKB">
        <authorList>
            <consortium name="EnsemblPlants"/>
        </authorList>
    </citation>
    <scope>IDENTIFICATION</scope>
    <source>
        <strain evidence="4">cv. Jemalong A17</strain>
    </source>
</reference>
<name>A0A072VER3_MEDTR</name>
<dbReference type="Proteomes" id="UP000002051">
    <property type="component" value="Chromosome 2"/>
</dbReference>
<sequence>MLSHVQLYWYFTFTLISVLVALNSPKQNNNYLAETELIFEFYIILFLTTDLHQTQIRIACSFLYGSKKNLTPETNAEVQHPENNIKSKFLGSDVR</sequence>
<keyword evidence="2" id="KW-1133">Transmembrane helix</keyword>
<organism evidence="3 5">
    <name type="scientific">Medicago truncatula</name>
    <name type="common">Barrel medic</name>
    <name type="synonym">Medicago tribuloides</name>
    <dbReference type="NCBI Taxonomy" id="3880"/>
    <lineage>
        <taxon>Eukaryota</taxon>
        <taxon>Viridiplantae</taxon>
        <taxon>Streptophyta</taxon>
        <taxon>Embryophyta</taxon>
        <taxon>Tracheophyta</taxon>
        <taxon>Spermatophyta</taxon>
        <taxon>Magnoliopsida</taxon>
        <taxon>eudicotyledons</taxon>
        <taxon>Gunneridae</taxon>
        <taxon>Pentapetalae</taxon>
        <taxon>rosids</taxon>
        <taxon>fabids</taxon>
        <taxon>Fabales</taxon>
        <taxon>Fabaceae</taxon>
        <taxon>Papilionoideae</taxon>
        <taxon>50 kb inversion clade</taxon>
        <taxon>NPAAA clade</taxon>
        <taxon>Hologalegina</taxon>
        <taxon>IRL clade</taxon>
        <taxon>Trifolieae</taxon>
        <taxon>Medicago</taxon>
    </lineage>
</organism>
<keyword evidence="5" id="KW-1185">Reference proteome</keyword>
<evidence type="ECO:0000313" key="5">
    <source>
        <dbReference type="Proteomes" id="UP000002051"/>
    </source>
</evidence>
<dbReference type="AlphaFoldDB" id="A0A072VER3"/>
<keyword evidence="2" id="KW-0472">Membrane</keyword>
<keyword evidence="2 3" id="KW-0812">Transmembrane</keyword>
<feature type="transmembrane region" description="Helical" evidence="2">
    <location>
        <begin position="7"/>
        <end position="25"/>
    </location>
</feature>
<reference evidence="3 5" key="2">
    <citation type="journal article" date="2014" name="BMC Genomics">
        <title>An improved genome release (version Mt4.0) for the model legume Medicago truncatula.</title>
        <authorList>
            <person name="Tang H."/>
            <person name="Krishnakumar V."/>
            <person name="Bidwell S."/>
            <person name="Rosen B."/>
            <person name="Chan A."/>
            <person name="Zhou S."/>
            <person name="Gentzbittel L."/>
            <person name="Childs K.L."/>
            <person name="Yandell M."/>
            <person name="Gundlach H."/>
            <person name="Mayer K.F."/>
            <person name="Schwartz D.C."/>
            <person name="Town C.D."/>
        </authorList>
    </citation>
    <scope>GENOME REANNOTATION</scope>
    <source>
        <strain evidence="3">A17</strain>
        <strain evidence="4 5">cv. Jemalong A17</strain>
    </source>
</reference>
<proteinExistence type="predicted"/>
<gene>
    <name evidence="3" type="ordered locus">MTR_2g017905</name>
</gene>